<evidence type="ECO:0000313" key="2">
    <source>
        <dbReference type="Proteomes" id="UP001529491"/>
    </source>
</evidence>
<name>A0ABZ0JTH5_9GAMM</name>
<gene>
    <name evidence="1" type="ORF">RGE70_09540</name>
</gene>
<dbReference type="RefSeq" id="WP_310471231.1">
    <property type="nucleotide sequence ID" value="NZ_CP136522.1"/>
</dbReference>
<organism evidence="1 2">
    <name type="scientific">Shewanella youngdeokensis</name>
    <dbReference type="NCBI Taxonomy" id="2999068"/>
    <lineage>
        <taxon>Bacteria</taxon>
        <taxon>Pseudomonadati</taxon>
        <taxon>Pseudomonadota</taxon>
        <taxon>Gammaproteobacteria</taxon>
        <taxon>Alteromonadales</taxon>
        <taxon>Shewanellaceae</taxon>
        <taxon>Shewanella</taxon>
    </lineage>
</organism>
<accession>A0ABZ0JTH5</accession>
<dbReference type="InterPro" id="IPR011032">
    <property type="entry name" value="GroES-like_sf"/>
</dbReference>
<keyword evidence="2" id="KW-1185">Reference proteome</keyword>
<proteinExistence type="predicted"/>
<dbReference type="Gene3D" id="3.40.50.720">
    <property type="entry name" value="NAD(P)-binding Rossmann-like Domain"/>
    <property type="match status" value="1"/>
</dbReference>
<dbReference type="EMBL" id="CP136522">
    <property type="protein sequence ID" value="WOT03605.1"/>
    <property type="molecule type" value="Genomic_DNA"/>
</dbReference>
<evidence type="ECO:0000313" key="1">
    <source>
        <dbReference type="EMBL" id="WOT03605.1"/>
    </source>
</evidence>
<sequence>MAYHASLNRHGSFAECTVLNAERVMMLPDSLSFELAAALPCPMLTAWQASEKIPLTSHR</sequence>
<protein>
    <submittedName>
        <fullName evidence="1">Uncharacterized protein</fullName>
    </submittedName>
</protein>
<dbReference type="Proteomes" id="UP001529491">
    <property type="component" value="Chromosome"/>
</dbReference>
<reference evidence="1 2" key="1">
    <citation type="submission" date="2023-10" db="EMBL/GenBank/DDBJ databases">
        <title>Complete genome sequence of Shewanella sp. DAU334.</title>
        <authorList>
            <person name="Lee Y.-S."/>
            <person name="Jeong H.-R."/>
            <person name="Hwang E.-J."/>
            <person name="Choi Y.-L."/>
            <person name="Kim G.-D."/>
        </authorList>
    </citation>
    <scope>NUCLEOTIDE SEQUENCE [LARGE SCALE GENOMIC DNA]</scope>
    <source>
        <strain evidence="1 2">DAU334</strain>
    </source>
</reference>
<dbReference type="SUPFAM" id="SSF50129">
    <property type="entry name" value="GroES-like"/>
    <property type="match status" value="1"/>
</dbReference>
<dbReference type="Gene3D" id="3.90.180.10">
    <property type="entry name" value="Medium-chain alcohol dehydrogenases, catalytic domain"/>
    <property type="match status" value="1"/>
</dbReference>